<feature type="region of interest" description="Disordered" evidence="1">
    <location>
        <begin position="176"/>
        <end position="203"/>
    </location>
</feature>
<feature type="compositionally biased region" description="Acidic residues" evidence="1">
    <location>
        <begin position="100"/>
        <end position="109"/>
    </location>
</feature>
<feature type="region of interest" description="Disordered" evidence="1">
    <location>
        <begin position="51"/>
        <end position="77"/>
    </location>
</feature>
<dbReference type="EMBL" id="CALNXJ010000010">
    <property type="protein sequence ID" value="CAH3107106.1"/>
    <property type="molecule type" value="Genomic_DNA"/>
</dbReference>
<reference evidence="3 4" key="1">
    <citation type="submission" date="2022-05" db="EMBL/GenBank/DDBJ databases">
        <authorList>
            <consortium name="Genoscope - CEA"/>
            <person name="William W."/>
        </authorList>
    </citation>
    <scope>NUCLEOTIDE SEQUENCE [LARGE SCALE GENOMIC DNA]</scope>
</reference>
<comment type="caution">
    <text evidence="3">The sequence shown here is derived from an EMBL/GenBank/DDBJ whole genome shotgun (WGS) entry which is preliminary data.</text>
</comment>
<dbReference type="Proteomes" id="UP001159428">
    <property type="component" value="Unassembled WGS sequence"/>
</dbReference>
<accession>A0AAU9WEA4</accession>
<feature type="region of interest" description="Disordered" evidence="1">
    <location>
        <begin position="91"/>
        <end position="143"/>
    </location>
</feature>
<gene>
    <name evidence="3" type="ORF">PMEA_00001852</name>
</gene>
<dbReference type="GO" id="GO:0003677">
    <property type="term" value="F:DNA binding"/>
    <property type="evidence" value="ECO:0007669"/>
    <property type="project" value="InterPro"/>
</dbReference>
<feature type="compositionally biased region" description="Basic and acidic residues" evidence="1">
    <location>
        <begin position="176"/>
        <end position="191"/>
    </location>
</feature>
<dbReference type="AlphaFoldDB" id="A0AAU9WEA4"/>
<organism evidence="3 4">
    <name type="scientific">Pocillopora meandrina</name>
    <dbReference type="NCBI Taxonomy" id="46732"/>
    <lineage>
        <taxon>Eukaryota</taxon>
        <taxon>Metazoa</taxon>
        <taxon>Cnidaria</taxon>
        <taxon>Anthozoa</taxon>
        <taxon>Hexacorallia</taxon>
        <taxon>Scleractinia</taxon>
        <taxon>Astrocoeniina</taxon>
        <taxon>Pocilloporidae</taxon>
        <taxon>Pocillopora</taxon>
    </lineage>
</organism>
<name>A0AAU9WEA4_9CNID</name>
<proteinExistence type="predicted"/>
<sequence>MEDLKYSLVERKTIDREAKKMSTVSVKISGKKYFATLMFIGNKEECQKRMEALEGTLSPEQARVSQSPKQKKDAIDWDISNEMKKLEKLGSSVFENQEVSSDDDGDDESQTGSDYHHHVPSGRNFPKANKIAKRGGSSSDDDNWKDMITRKIDCILNKVDFIESHLNVTSTEWDRRVATPPDSKKMRHDGDQGEQLRSSSPLPLPSLMYNETNLLLLPSGGDLKKYALKVFANLFSLEEMANGIVEPARGKAAGKVELDPYRVDLLKRAIKHKFGDAQMNKKWPQIRLSLNQKCLDSKRKFLIVEGDVNKSTD</sequence>
<feature type="domain" description="BEN" evidence="2">
    <location>
        <begin position="224"/>
        <end position="301"/>
    </location>
</feature>
<evidence type="ECO:0000313" key="3">
    <source>
        <dbReference type="EMBL" id="CAH3107106.1"/>
    </source>
</evidence>
<protein>
    <recommendedName>
        <fullName evidence="2">BEN domain-containing protein</fullName>
    </recommendedName>
</protein>
<evidence type="ECO:0000256" key="1">
    <source>
        <dbReference type="SAM" id="MobiDB-lite"/>
    </source>
</evidence>
<dbReference type="SMART" id="SM01025">
    <property type="entry name" value="BEN"/>
    <property type="match status" value="1"/>
</dbReference>
<keyword evidence="4" id="KW-1185">Reference proteome</keyword>
<dbReference type="InterPro" id="IPR018379">
    <property type="entry name" value="BEN_domain"/>
</dbReference>
<evidence type="ECO:0000259" key="2">
    <source>
        <dbReference type="SMART" id="SM01025"/>
    </source>
</evidence>
<evidence type="ECO:0000313" key="4">
    <source>
        <dbReference type="Proteomes" id="UP001159428"/>
    </source>
</evidence>